<accession>A0ABZ1TSD2</accession>
<reference evidence="2" key="1">
    <citation type="submission" date="2022-10" db="EMBL/GenBank/DDBJ databases">
        <title>The complete genomes of actinobacterial strains from the NBC collection.</title>
        <authorList>
            <person name="Joergensen T.S."/>
            <person name="Alvarez Arevalo M."/>
            <person name="Sterndorff E.B."/>
            <person name="Faurdal D."/>
            <person name="Vuksanovic O."/>
            <person name="Mourched A.-S."/>
            <person name="Charusanti P."/>
            <person name="Shaw S."/>
            <person name="Blin K."/>
            <person name="Weber T."/>
        </authorList>
    </citation>
    <scope>NUCLEOTIDE SEQUENCE</scope>
    <source>
        <strain evidence="2">NBC_00222</strain>
    </source>
</reference>
<name>A0ABZ1TSD2_9ACTN</name>
<keyword evidence="1" id="KW-0732">Signal</keyword>
<evidence type="ECO:0000256" key="1">
    <source>
        <dbReference type="SAM" id="SignalP"/>
    </source>
</evidence>
<protein>
    <submittedName>
        <fullName evidence="2">Uncharacterized protein</fullName>
    </submittedName>
</protein>
<sequence length="226" mass="25534">MTFRRTVPAAAAAIVLVLGVGSQAAHGQSPRSAAPACQAWTKESAQDYLIRGDGFDHATQTVPKDTCLIKVDENRFPPGWYTGDVSQWRIAKEDSPGARYKQFVFAVVREEENGYQEAYVLDRDQLRDVAENVDCDARVTKDGAHSWRADIRIYGQPNMQFTGWIRTWNELEGFTDLGAYWRRNQCVKLTGSGTKWDGHTYYETPLGAGGGHYRWIRTDDIELLRP</sequence>
<evidence type="ECO:0000313" key="3">
    <source>
        <dbReference type="Proteomes" id="UP001432222"/>
    </source>
</evidence>
<dbReference type="Proteomes" id="UP001432222">
    <property type="component" value="Chromosome"/>
</dbReference>
<dbReference type="EMBL" id="CP108110">
    <property type="protein sequence ID" value="WUQ81882.1"/>
    <property type="molecule type" value="Genomic_DNA"/>
</dbReference>
<feature type="signal peptide" evidence="1">
    <location>
        <begin position="1"/>
        <end position="27"/>
    </location>
</feature>
<proteinExistence type="predicted"/>
<dbReference type="RefSeq" id="WP_328952954.1">
    <property type="nucleotide sequence ID" value="NZ_CP108110.1"/>
</dbReference>
<evidence type="ECO:0000313" key="2">
    <source>
        <dbReference type="EMBL" id="WUQ81882.1"/>
    </source>
</evidence>
<feature type="chain" id="PRO_5045506444" evidence="1">
    <location>
        <begin position="28"/>
        <end position="226"/>
    </location>
</feature>
<organism evidence="2 3">
    <name type="scientific">Kitasatospora purpeofusca</name>
    <dbReference type="NCBI Taxonomy" id="67352"/>
    <lineage>
        <taxon>Bacteria</taxon>
        <taxon>Bacillati</taxon>
        <taxon>Actinomycetota</taxon>
        <taxon>Actinomycetes</taxon>
        <taxon>Kitasatosporales</taxon>
        <taxon>Streptomycetaceae</taxon>
        <taxon>Kitasatospora</taxon>
    </lineage>
</organism>
<gene>
    <name evidence="2" type="ORF">OHA16_02130</name>
</gene>
<keyword evidence="3" id="KW-1185">Reference proteome</keyword>